<name>A0A2W5KSW9_ANCNO</name>
<evidence type="ECO:0000256" key="1">
    <source>
        <dbReference type="SAM" id="SignalP"/>
    </source>
</evidence>
<feature type="chain" id="PRO_5016073658" evidence="1">
    <location>
        <begin position="24"/>
        <end position="179"/>
    </location>
</feature>
<sequence>MHGQRLSRLAAALLMVWAPSAFAPSVAAAPSSSYTEHRYDACPKGPSPEPGVIDVRVCAGPAGLPVTLVAEPDAATLRIGRAPLDEPLGIGSFYEPSSKIEWVDLDGSPGPAAAIVRYKVGPSVGALKDSRLVVYRLEPSGRSCVMAAIREPGANDRARAIVERSAAGFRCGSSARIGG</sequence>
<gene>
    <name evidence="2" type="ORF">DI565_02315</name>
</gene>
<protein>
    <submittedName>
        <fullName evidence="2">Uncharacterized protein</fullName>
    </submittedName>
</protein>
<dbReference type="Proteomes" id="UP000249577">
    <property type="component" value="Unassembled WGS sequence"/>
</dbReference>
<reference evidence="2 3" key="1">
    <citation type="submission" date="2017-08" db="EMBL/GenBank/DDBJ databases">
        <title>Infants hospitalized years apart are colonized by the same room-sourced microbial strains.</title>
        <authorList>
            <person name="Brooks B."/>
            <person name="Olm M.R."/>
            <person name="Firek B.A."/>
            <person name="Baker R."/>
            <person name="Thomas B.C."/>
            <person name="Morowitz M.J."/>
            <person name="Banfield J.F."/>
        </authorList>
    </citation>
    <scope>NUCLEOTIDE SEQUENCE [LARGE SCALE GENOMIC DNA]</scope>
    <source>
        <strain evidence="2">S2_005_003_R2_43</strain>
    </source>
</reference>
<dbReference type="EMBL" id="QFPN01000001">
    <property type="protein sequence ID" value="PZQ19229.1"/>
    <property type="molecule type" value="Genomic_DNA"/>
</dbReference>
<feature type="signal peptide" evidence="1">
    <location>
        <begin position="1"/>
        <end position="23"/>
    </location>
</feature>
<dbReference type="AlphaFoldDB" id="A0A2W5KSW9"/>
<evidence type="ECO:0000313" key="2">
    <source>
        <dbReference type="EMBL" id="PZQ19229.1"/>
    </source>
</evidence>
<organism evidence="2 3">
    <name type="scientific">Ancylobacter novellus</name>
    <name type="common">Thiobacillus novellus</name>
    <dbReference type="NCBI Taxonomy" id="921"/>
    <lineage>
        <taxon>Bacteria</taxon>
        <taxon>Pseudomonadati</taxon>
        <taxon>Pseudomonadota</taxon>
        <taxon>Alphaproteobacteria</taxon>
        <taxon>Hyphomicrobiales</taxon>
        <taxon>Xanthobacteraceae</taxon>
        <taxon>Ancylobacter</taxon>
    </lineage>
</organism>
<accession>A0A2W5KSW9</accession>
<evidence type="ECO:0000313" key="3">
    <source>
        <dbReference type="Proteomes" id="UP000249577"/>
    </source>
</evidence>
<comment type="caution">
    <text evidence="2">The sequence shown here is derived from an EMBL/GenBank/DDBJ whole genome shotgun (WGS) entry which is preliminary data.</text>
</comment>
<proteinExistence type="predicted"/>
<keyword evidence="1" id="KW-0732">Signal</keyword>